<feature type="compositionally biased region" description="Low complexity" evidence="4">
    <location>
        <begin position="841"/>
        <end position="871"/>
    </location>
</feature>
<dbReference type="InterPro" id="IPR011011">
    <property type="entry name" value="Znf_FYVE_PHD"/>
</dbReference>
<feature type="compositionally biased region" description="Low complexity" evidence="4">
    <location>
        <begin position="301"/>
        <end position="317"/>
    </location>
</feature>
<proteinExistence type="predicted"/>
<feature type="compositionally biased region" description="Polar residues" evidence="4">
    <location>
        <begin position="119"/>
        <end position="133"/>
    </location>
</feature>
<feature type="region of interest" description="Disordered" evidence="4">
    <location>
        <begin position="1"/>
        <end position="29"/>
    </location>
</feature>
<organism evidence="6 7">
    <name type="scientific">Ephemerocybe angulata</name>
    <dbReference type="NCBI Taxonomy" id="980116"/>
    <lineage>
        <taxon>Eukaryota</taxon>
        <taxon>Fungi</taxon>
        <taxon>Dikarya</taxon>
        <taxon>Basidiomycota</taxon>
        <taxon>Agaricomycotina</taxon>
        <taxon>Agaricomycetes</taxon>
        <taxon>Agaricomycetidae</taxon>
        <taxon>Agaricales</taxon>
        <taxon>Agaricineae</taxon>
        <taxon>Psathyrellaceae</taxon>
        <taxon>Ephemerocybe</taxon>
    </lineage>
</organism>
<feature type="compositionally biased region" description="Basic residues" evidence="4">
    <location>
        <begin position="635"/>
        <end position="645"/>
    </location>
</feature>
<feature type="compositionally biased region" description="Low complexity" evidence="4">
    <location>
        <begin position="7"/>
        <end position="29"/>
    </location>
</feature>
<dbReference type="AlphaFoldDB" id="A0A8H5CIT8"/>
<dbReference type="SUPFAM" id="SSF57903">
    <property type="entry name" value="FYVE/PHD zinc finger"/>
    <property type="match status" value="1"/>
</dbReference>
<dbReference type="GO" id="GO:0031213">
    <property type="term" value="C:RSF complex"/>
    <property type="evidence" value="ECO:0007669"/>
    <property type="project" value="InterPro"/>
</dbReference>
<name>A0A8H5CIT8_9AGAR</name>
<feature type="compositionally biased region" description="Basic and acidic residues" evidence="4">
    <location>
        <begin position="610"/>
        <end position="621"/>
    </location>
</feature>
<evidence type="ECO:0000259" key="5">
    <source>
        <dbReference type="SMART" id="SM00249"/>
    </source>
</evidence>
<feature type="domain" description="Zinc finger PHD-type" evidence="5">
    <location>
        <begin position="655"/>
        <end position="712"/>
    </location>
</feature>
<dbReference type="InterPro" id="IPR028938">
    <property type="entry name" value="Rsf1-like"/>
</dbReference>
<protein>
    <recommendedName>
        <fullName evidence="5">Zinc finger PHD-type domain-containing protein</fullName>
    </recommendedName>
</protein>
<dbReference type="CDD" id="cd15489">
    <property type="entry name" value="PHD_SF"/>
    <property type="match status" value="1"/>
</dbReference>
<dbReference type="PROSITE" id="PS01359">
    <property type="entry name" value="ZF_PHD_1"/>
    <property type="match status" value="1"/>
</dbReference>
<dbReference type="SMART" id="SM00249">
    <property type="entry name" value="PHD"/>
    <property type="match status" value="1"/>
</dbReference>
<feature type="compositionally biased region" description="Basic and acidic residues" evidence="4">
    <location>
        <begin position="173"/>
        <end position="182"/>
    </location>
</feature>
<dbReference type="InterPro" id="IPR019787">
    <property type="entry name" value="Znf_PHD-finger"/>
</dbReference>
<feature type="compositionally biased region" description="Polar residues" evidence="4">
    <location>
        <begin position="913"/>
        <end position="922"/>
    </location>
</feature>
<dbReference type="EMBL" id="JAACJK010000001">
    <property type="protein sequence ID" value="KAF5342576.1"/>
    <property type="molecule type" value="Genomic_DNA"/>
</dbReference>
<feature type="region of interest" description="Disordered" evidence="4">
    <location>
        <begin position="111"/>
        <end position="189"/>
    </location>
</feature>
<evidence type="ECO:0000256" key="4">
    <source>
        <dbReference type="SAM" id="MobiDB-lite"/>
    </source>
</evidence>
<feature type="compositionally biased region" description="Low complexity" evidence="4">
    <location>
        <begin position="349"/>
        <end position="387"/>
    </location>
</feature>
<feature type="compositionally biased region" description="Basic and acidic residues" evidence="4">
    <location>
        <begin position="328"/>
        <end position="339"/>
    </location>
</feature>
<keyword evidence="1" id="KW-0479">Metal-binding</keyword>
<feature type="compositionally biased region" description="Acidic residues" evidence="4">
    <location>
        <begin position="423"/>
        <end position="464"/>
    </location>
</feature>
<feature type="compositionally biased region" description="Basic and acidic residues" evidence="4">
    <location>
        <begin position="574"/>
        <end position="601"/>
    </location>
</feature>
<evidence type="ECO:0000256" key="2">
    <source>
        <dbReference type="ARBA" id="ARBA00022771"/>
    </source>
</evidence>
<dbReference type="InterPro" id="IPR013083">
    <property type="entry name" value="Znf_RING/FYVE/PHD"/>
</dbReference>
<feature type="compositionally biased region" description="Pro residues" evidence="4">
    <location>
        <begin position="622"/>
        <end position="631"/>
    </location>
</feature>
<reference evidence="6 7" key="1">
    <citation type="journal article" date="2020" name="ISME J.">
        <title>Uncovering the hidden diversity of litter-decomposition mechanisms in mushroom-forming fungi.</title>
        <authorList>
            <person name="Floudas D."/>
            <person name="Bentzer J."/>
            <person name="Ahren D."/>
            <person name="Johansson T."/>
            <person name="Persson P."/>
            <person name="Tunlid A."/>
        </authorList>
    </citation>
    <scope>NUCLEOTIDE SEQUENCE [LARGE SCALE GENOMIC DNA]</scope>
    <source>
        <strain evidence="6 7">CBS 175.51</strain>
    </source>
</reference>
<dbReference type="PANTHER" id="PTHR14296:SF3">
    <property type="entry name" value="DIKAR, ISOFORM F"/>
    <property type="match status" value="1"/>
</dbReference>
<dbReference type="GO" id="GO:0006355">
    <property type="term" value="P:regulation of DNA-templated transcription"/>
    <property type="evidence" value="ECO:0007669"/>
    <property type="project" value="InterPro"/>
</dbReference>
<evidence type="ECO:0000313" key="6">
    <source>
        <dbReference type="EMBL" id="KAF5342576.1"/>
    </source>
</evidence>
<evidence type="ECO:0000256" key="1">
    <source>
        <dbReference type="ARBA" id="ARBA00022723"/>
    </source>
</evidence>
<dbReference type="Gene3D" id="3.30.40.10">
    <property type="entry name" value="Zinc/RING finger domain, C3HC4 (zinc finger)"/>
    <property type="match status" value="1"/>
</dbReference>
<evidence type="ECO:0000313" key="7">
    <source>
        <dbReference type="Proteomes" id="UP000541558"/>
    </source>
</evidence>
<accession>A0A8H5CIT8</accession>
<comment type="caution">
    <text evidence="6">The sequence shown here is derived from an EMBL/GenBank/DDBJ whole genome shotgun (WGS) entry which is preliminary data.</text>
</comment>
<keyword evidence="3" id="KW-0862">Zinc</keyword>
<evidence type="ECO:0000256" key="3">
    <source>
        <dbReference type="ARBA" id="ARBA00022833"/>
    </source>
</evidence>
<feature type="region of interest" description="Disordered" evidence="4">
    <location>
        <begin position="574"/>
        <end position="647"/>
    </location>
</feature>
<dbReference type="GO" id="GO:0008270">
    <property type="term" value="F:zinc ion binding"/>
    <property type="evidence" value="ECO:0007669"/>
    <property type="project" value="UniProtKB-KW"/>
</dbReference>
<dbReference type="Proteomes" id="UP000541558">
    <property type="component" value="Unassembled WGS sequence"/>
</dbReference>
<dbReference type="PANTHER" id="PTHR14296">
    <property type="entry name" value="REMODELING AND SPACING FACTOR 1"/>
    <property type="match status" value="1"/>
</dbReference>
<dbReference type="InterPro" id="IPR001965">
    <property type="entry name" value="Znf_PHD"/>
</dbReference>
<dbReference type="InterPro" id="IPR019786">
    <property type="entry name" value="Zinc_finger_PHD-type_CS"/>
</dbReference>
<dbReference type="Pfam" id="PF00628">
    <property type="entry name" value="PHD"/>
    <property type="match status" value="1"/>
</dbReference>
<keyword evidence="7" id="KW-1185">Reference proteome</keyword>
<dbReference type="OrthoDB" id="303107at2759"/>
<sequence>MPRRSSARVSSSAAVEQQAPPPQAASDPVSENLRNLRHHWKWAAFCQFFYIFFDLVAINDVSVEDIENDLTHGTDVFLPRIMQRLLFTLSYDRKISADNWQNALRRQYDRRNPEANPLGSPSTVHTANNSRYSSVLKEEEEDVKQENGEEKEKEEGVEHDAEEAEAGVSNTASKEEEAEPKKKGGRAVSVVEEKTTVDWSELTMNQKLETLHTLLEWQFQNPARLRGIMKSDDESATWRSEPIGYDRESNAYWLIGGNRLWIQRSPPKPPTRKRKRKAAAEPEPKGRNASKAGSAKRQRVTKAQPAKTKAKAAVVVAPPTPTGRSSRAAKEQAKVKLDAQAKALAEFNRQAAASSSVSVSASGRATRSRGQAAAKAAPAPSPRKSAGTRISSRLRSLQDDGWQAVPEEWLNESASTGKKTGLEADDESISDLTELSEEEEEEEEKVEEEEEVQQQEEEHEEPEAPVDANFVEWETLCVTLHEWETFPEKFAKSTYYTEKAFYKLLTNVVVPEVVAELRAIEQKRKLEEALNHRKRSSRLATREHEKEAAKLAAQKKIEDEERMCRTRRAEARQQREEAERLKREKAREERRLKRETRAVEQEHEEEEDTSSSKDGGEEERQPPPAQAPPPAQSRRTSRQQPKKAVHASADEWELNCEVCGTTGKNLDDGKPMMCCGICNKWQHIPCHDKREARLGRPKRNWDKIEFFCQRCLAQKQANGSHRYNGVSHPQQQNVHPNMSYQQQGWQHQQQVSYNPKPTVYGVPEPSAYSQSYLAPTSSVRSSYPTQTAYGNPYTSGQISFSHYQPQERAFTNEADRSQAPHNSYYRVNGSAGWGGEASRYQAPPQQQQPQQAWNGNHHASSHHNSSVPVAPTNYYQPPNHGPLTTPATFQGSMGGGSLPPLDRGHHAAPLDANGTTQRTTYDSLAREVAYRQQQQQPPPPNNTAPPVSYNRTPYPPHT</sequence>
<feature type="region of interest" description="Disordered" evidence="4">
    <location>
        <begin position="261"/>
        <end position="468"/>
    </location>
</feature>
<feature type="region of interest" description="Disordered" evidence="4">
    <location>
        <begin position="835"/>
        <end position="958"/>
    </location>
</feature>
<gene>
    <name evidence="6" type="ORF">D9611_001678</name>
</gene>
<keyword evidence="2" id="KW-0863">Zinc-finger</keyword>
<feature type="compositionally biased region" description="Basic and acidic residues" evidence="4">
    <location>
        <begin position="144"/>
        <end position="159"/>
    </location>
</feature>